<comment type="caution">
    <text evidence="3">The sequence shown here is derived from an EMBL/GenBank/DDBJ whole genome shotgun (WGS) entry which is preliminary data.</text>
</comment>
<name>A0ABR1JDB8_9AGAR</name>
<keyword evidence="4" id="KW-1185">Reference proteome</keyword>
<gene>
    <name evidence="3" type="ORF">VKT23_009774</name>
</gene>
<proteinExistence type="predicted"/>
<dbReference type="InterPro" id="IPR045469">
    <property type="entry name" value="Nis1"/>
</dbReference>
<organism evidence="3 4">
    <name type="scientific">Marasmiellus scandens</name>
    <dbReference type="NCBI Taxonomy" id="2682957"/>
    <lineage>
        <taxon>Eukaryota</taxon>
        <taxon>Fungi</taxon>
        <taxon>Dikarya</taxon>
        <taxon>Basidiomycota</taxon>
        <taxon>Agaricomycotina</taxon>
        <taxon>Agaricomycetes</taxon>
        <taxon>Agaricomycetidae</taxon>
        <taxon>Agaricales</taxon>
        <taxon>Marasmiineae</taxon>
        <taxon>Omphalotaceae</taxon>
        <taxon>Marasmiellus</taxon>
    </lineage>
</organism>
<feature type="region of interest" description="Disordered" evidence="1">
    <location>
        <begin position="91"/>
        <end position="112"/>
    </location>
</feature>
<dbReference type="EMBL" id="JBANRG010000017">
    <property type="protein sequence ID" value="KAK7458770.1"/>
    <property type="molecule type" value="Genomic_DNA"/>
</dbReference>
<dbReference type="Proteomes" id="UP001498398">
    <property type="component" value="Unassembled WGS sequence"/>
</dbReference>
<evidence type="ECO:0000256" key="2">
    <source>
        <dbReference type="SAM" id="SignalP"/>
    </source>
</evidence>
<dbReference type="Pfam" id="PF19271">
    <property type="entry name" value="Nis1"/>
    <property type="match status" value="1"/>
</dbReference>
<feature type="compositionally biased region" description="Basic and acidic residues" evidence="1">
    <location>
        <begin position="91"/>
        <end position="103"/>
    </location>
</feature>
<keyword evidence="2" id="KW-0732">Signal</keyword>
<evidence type="ECO:0000313" key="3">
    <source>
        <dbReference type="EMBL" id="KAK7458770.1"/>
    </source>
</evidence>
<evidence type="ECO:0000256" key="1">
    <source>
        <dbReference type="SAM" id="MobiDB-lite"/>
    </source>
</evidence>
<reference evidence="3 4" key="1">
    <citation type="submission" date="2024-01" db="EMBL/GenBank/DDBJ databases">
        <title>A draft genome for the cacao thread blight pathogen Marasmiellus scandens.</title>
        <authorList>
            <person name="Baruah I.K."/>
            <person name="Leung J."/>
            <person name="Bukari Y."/>
            <person name="Amoako-Attah I."/>
            <person name="Meinhardt L.W."/>
            <person name="Bailey B.A."/>
            <person name="Cohen S.P."/>
        </authorList>
    </citation>
    <scope>NUCLEOTIDE SEQUENCE [LARGE SCALE GENOMIC DNA]</scope>
    <source>
        <strain evidence="3 4">GH-19</strain>
    </source>
</reference>
<accession>A0ABR1JDB8</accession>
<feature type="chain" id="PRO_5047089568" evidence="2">
    <location>
        <begin position="20"/>
        <end position="148"/>
    </location>
</feature>
<evidence type="ECO:0000313" key="4">
    <source>
        <dbReference type="Proteomes" id="UP001498398"/>
    </source>
</evidence>
<feature type="signal peptide" evidence="2">
    <location>
        <begin position="1"/>
        <end position="19"/>
    </location>
</feature>
<protein>
    <submittedName>
        <fullName evidence="3">Uncharacterized protein</fullName>
    </submittedName>
</protein>
<sequence>MKLVATAIATFAFVASVSAQAAHVEFPADGTSLTAGSSFTVDVVRPMTISSSVEVAIVLGLSSCGSRENGQCLSAKSSMGTILYNDKYDPRLDEDRQHGEHQPHQNFSLTIPEDTPKGAAQLNFAHFYLLGASVSPVVSTQQVDVTIV</sequence>